<keyword evidence="1" id="KW-0812">Transmembrane</keyword>
<dbReference type="EMBL" id="CP001659">
    <property type="protein sequence ID" value="ACT33637.1"/>
    <property type="molecule type" value="Genomic_DNA"/>
</dbReference>
<protein>
    <submittedName>
        <fullName evidence="2">Uncharacterized protein</fullName>
    </submittedName>
</protein>
<keyword evidence="2" id="KW-0614">Plasmid</keyword>
<keyword evidence="1" id="KW-1133">Transmembrane helix</keyword>
<keyword evidence="1" id="KW-0472">Membrane</keyword>
<dbReference type="Proteomes" id="UP000006160">
    <property type="component" value="Plasmid pCLG1"/>
</dbReference>
<feature type="transmembrane region" description="Helical" evidence="1">
    <location>
        <begin position="9"/>
        <end position="29"/>
    </location>
</feature>
<evidence type="ECO:0000313" key="3">
    <source>
        <dbReference type="Proteomes" id="UP000006160"/>
    </source>
</evidence>
<gene>
    <name evidence="2" type="ORF">CLG_0107</name>
</gene>
<dbReference type="AlphaFoldDB" id="A0A9N7FZ42"/>
<name>A0A9N7FZ42_CLOBO</name>
<organism evidence="2 3">
    <name type="scientific">Clostridium botulinum D str. 1873</name>
    <dbReference type="NCBI Taxonomy" id="592027"/>
    <lineage>
        <taxon>Bacteria</taxon>
        <taxon>Bacillati</taxon>
        <taxon>Bacillota</taxon>
        <taxon>Clostridia</taxon>
        <taxon>Eubacteriales</taxon>
        <taxon>Clostridiaceae</taxon>
        <taxon>Clostridium</taxon>
    </lineage>
</organism>
<evidence type="ECO:0000256" key="1">
    <source>
        <dbReference type="SAM" id="Phobius"/>
    </source>
</evidence>
<proteinExistence type="predicted"/>
<sequence length="153" mass="17732">MLLKKHKSLVIFMLSFSIIVIIYLTSNIMQPKNFSYFIDTNNQNISKVKITNGSNGKCININDKTKIKELVTLLNNRGYKKSSNQNDLIGYNFSYTFYSKDKKILEVVDHGDEVKINKVYYDIVNGNSNGIRTWIKKHSDILCTQLNNERILQ</sequence>
<dbReference type="GeneID" id="66320143"/>
<dbReference type="RefSeq" id="WP_012669475.1">
    <property type="nucleotide sequence ID" value="NC_012946.1"/>
</dbReference>
<geneLocation type="plasmid" evidence="2 3">
    <name>pCLG1</name>
</geneLocation>
<reference evidence="2 3" key="1">
    <citation type="submission" date="2009-06" db="EMBL/GenBank/DDBJ databases">
        <authorList>
            <person name="Shrivastava S."/>
            <person name="Brinkac L.B."/>
            <person name="Brown J.L."/>
            <person name="Bruce D.B."/>
            <person name="Detter C."/>
            <person name="Green L.D."/>
            <person name="Munk C.A."/>
            <person name="Rogers Y.C."/>
            <person name="Tapia R."/>
            <person name="Saunders E.S."/>
            <person name="Sims D.R."/>
            <person name="Smith L.A."/>
            <person name="Smith T.J."/>
            <person name="Sutton G."/>
            <person name="Brettin T."/>
        </authorList>
    </citation>
    <scope>NUCLEOTIDE SEQUENCE [LARGE SCALE GENOMIC DNA]</scope>
    <source>
        <strain evidence="3">D str. 1873</strain>
        <plasmid evidence="2 3">pCLG1</plasmid>
    </source>
</reference>
<accession>A0A9N7FZ42</accession>
<evidence type="ECO:0000313" key="2">
    <source>
        <dbReference type="EMBL" id="ACT33637.1"/>
    </source>
</evidence>